<evidence type="ECO:0000256" key="7">
    <source>
        <dbReference type="ARBA" id="ARBA00023136"/>
    </source>
</evidence>
<evidence type="ECO:0000256" key="1">
    <source>
        <dbReference type="ARBA" id="ARBA00003456"/>
    </source>
</evidence>
<dbReference type="STRING" id="658218.SAMN05216562_0484"/>
<name>A0A1H3W3M5_9GAMM</name>
<evidence type="ECO:0000256" key="9">
    <source>
        <dbReference type="ARBA" id="ARBA00023310"/>
    </source>
</evidence>
<dbReference type="SUPFAM" id="SSF52943">
    <property type="entry name" value="ATP synthase (F1-ATPase), gamma subunit"/>
    <property type="match status" value="1"/>
</dbReference>
<keyword evidence="8" id="KW-0139">CF(1)</keyword>
<evidence type="ECO:0000256" key="6">
    <source>
        <dbReference type="ARBA" id="ARBA00023065"/>
    </source>
</evidence>
<dbReference type="Gene3D" id="1.10.287.80">
    <property type="entry name" value="ATP synthase, gamma subunit, helix hairpin domain"/>
    <property type="match status" value="1"/>
</dbReference>
<keyword evidence="9" id="KW-0066">ATP synthesis</keyword>
<dbReference type="Gene3D" id="3.40.1380.10">
    <property type="match status" value="1"/>
</dbReference>
<gene>
    <name evidence="11" type="ORF">SAMN05216562_0484</name>
</gene>
<proteinExistence type="inferred from homology"/>
<dbReference type="InterPro" id="IPR000131">
    <property type="entry name" value="ATP_synth_F1_gsu"/>
</dbReference>
<dbReference type="Pfam" id="PF00231">
    <property type="entry name" value="ATP-synt"/>
    <property type="match status" value="1"/>
</dbReference>
<dbReference type="GO" id="GO:0045259">
    <property type="term" value="C:proton-transporting ATP synthase complex"/>
    <property type="evidence" value="ECO:0007669"/>
    <property type="project" value="UniProtKB-KW"/>
</dbReference>
<evidence type="ECO:0000256" key="4">
    <source>
        <dbReference type="ARBA" id="ARBA00022448"/>
    </source>
</evidence>
<evidence type="ECO:0000256" key="2">
    <source>
        <dbReference type="ARBA" id="ARBA00004170"/>
    </source>
</evidence>
<keyword evidence="7" id="KW-0472">Membrane</keyword>
<evidence type="ECO:0000313" key="11">
    <source>
        <dbReference type="EMBL" id="SDZ81024.1"/>
    </source>
</evidence>
<evidence type="ECO:0000256" key="3">
    <source>
        <dbReference type="ARBA" id="ARBA00007681"/>
    </source>
</evidence>
<dbReference type="GO" id="GO:0046933">
    <property type="term" value="F:proton-transporting ATP synthase activity, rotational mechanism"/>
    <property type="evidence" value="ECO:0007669"/>
    <property type="project" value="InterPro"/>
</dbReference>
<evidence type="ECO:0000256" key="8">
    <source>
        <dbReference type="ARBA" id="ARBA00023196"/>
    </source>
</evidence>
<comment type="similarity">
    <text evidence="3">Belongs to the ATPase gamma chain family.</text>
</comment>
<dbReference type="InterPro" id="IPR035968">
    <property type="entry name" value="ATP_synth_F1_ATPase_gsu"/>
</dbReference>
<keyword evidence="5" id="KW-0375">Hydrogen ion transport</keyword>
<keyword evidence="4" id="KW-0813">Transport</keyword>
<sequence>MQHHRRQLAEARQIISTMQSLAFIEVRRLRRVLEIQQQVVRGIFDIAADFLSFHAQLIPEPQPLQNLFLVIGSERGFCGNFNEVLIQELERCLAAATGEHTGVVACGRKLCERLTGHPRLLAPLDGAAVLDEVDGALSRLIARVTDLDVTSGSMALTAIYCDPQQENPQVRQLLPPFEVLRDAERKFAFAPQLNLQPQQLLLELADQYLFAALHEILYVSLTAENLRRMQHLEGAVRHLDNNLETLQHRENQLRQEEIIEEIEVILLSMNSASLAPAGK</sequence>
<comment type="subcellular location">
    <subcellularLocation>
        <location evidence="2">Membrane</location>
        <topology evidence="2">Peripheral membrane protein</topology>
    </subcellularLocation>
</comment>
<evidence type="ECO:0000256" key="10">
    <source>
        <dbReference type="SAM" id="Coils"/>
    </source>
</evidence>
<protein>
    <submittedName>
        <fullName evidence="11">F-type H+-transporting ATPase subunit gamma</fullName>
    </submittedName>
</protein>
<organism evidence="11 12">
    <name type="scientific">Microbulbifer marinus</name>
    <dbReference type="NCBI Taxonomy" id="658218"/>
    <lineage>
        <taxon>Bacteria</taxon>
        <taxon>Pseudomonadati</taxon>
        <taxon>Pseudomonadota</taxon>
        <taxon>Gammaproteobacteria</taxon>
        <taxon>Cellvibrionales</taxon>
        <taxon>Microbulbiferaceae</taxon>
        <taxon>Microbulbifer</taxon>
    </lineage>
</organism>
<dbReference type="Proteomes" id="UP000198658">
    <property type="component" value="Unassembled WGS sequence"/>
</dbReference>
<dbReference type="PRINTS" id="PR00126">
    <property type="entry name" value="ATPASEGAMMA"/>
</dbReference>
<dbReference type="AlphaFoldDB" id="A0A1H3W3M5"/>
<keyword evidence="6" id="KW-0406">Ion transport</keyword>
<dbReference type="EMBL" id="FNQO01000001">
    <property type="protein sequence ID" value="SDZ81024.1"/>
    <property type="molecule type" value="Genomic_DNA"/>
</dbReference>
<evidence type="ECO:0000313" key="12">
    <source>
        <dbReference type="Proteomes" id="UP000198658"/>
    </source>
</evidence>
<keyword evidence="12" id="KW-1185">Reference proteome</keyword>
<evidence type="ECO:0000256" key="5">
    <source>
        <dbReference type="ARBA" id="ARBA00022781"/>
    </source>
</evidence>
<feature type="coiled-coil region" evidence="10">
    <location>
        <begin position="229"/>
        <end position="256"/>
    </location>
</feature>
<keyword evidence="10" id="KW-0175">Coiled coil</keyword>
<accession>A0A1H3W3M5</accession>
<reference evidence="12" key="1">
    <citation type="submission" date="2016-10" db="EMBL/GenBank/DDBJ databases">
        <authorList>
            <person name="Varghese N."/>
            <person name="Submissions S."/>
        </authorList>
    </citation>
    <scope>NUCLEOTIDE SEQUENCE [LARGE SCALE GENOMIC DNA]</scope>
    <source>
        <strain evidence="12">CGMCC 1.10657</strain>
    </source>
</reference>
<comment type="function">
    <text evidence="1">Produces ATP from ADP in the presence of a proton gradient across the membrane. The gamma chain is believed to be important in regulating ATPase activity and the flow of protons through the CF(0) complex.</text>
</comment>